<organism evidence="2 3">
    <name type="scientific">Streptomyces luteireticuli</name>
    <dbReference type="NCBI Taxonomy" id="173858"/>
    <lineage>
        <taxon>Bacteria</taxon>
        <taxon>Bacillati</taxon>
        <taxon>Actinomycetota</taxon>
        <taxon>Actinomycetes</taxon>
        <taxon>Kitasatosporales</taxon>
        <taxon>Streptomycetaceae</taxon>
        <taxon>Streptomyces</taxon>
    </lineage>
</organism>
<sequence length="160" mass="18120">MPKNPKNSSSSSGDSRRKSWDLLSDGYRKRLERGGITRAAYEQGKSLSRARGHAYTPERPERAAKNTHKYQRYLRARKDIRVVSRDGVVMLDGLTKKERGIVAKHWNAVGKFLETGDNKDLVKFEGVTVGGHELETRMNAIEYLAMVQSLAYESIYEGSE</sequence>
<evidence type="ECO:0000256" key="1">
    <source>
        <dbReference type="SAM" id="MobiDB-lite"/>
    </source>
</evidence>
<protein>
    <submittedName>
        <fullName evidence="2">Uncharacterized protein</fullName>
    </submittedName>
</protein>
<dbReference type="Proteomes" id="UP001500879">
    <property type="component" value="Unassembled WGS sequence"/>
</dbReference>
<name>A0ABN0YV63_9ACTN</name>
<evidence type="ECO:0000313" key="3">
    <source>
        <dbReference type="Proteomes" id="UP001500879"/>
    </source>
</evidence>
<accession>A0ABN0YV63</accession>
<feature type="region of interest" description="Disordered" evidence="1">
    <location>
        <begin position="38"/>
        <end position="67"/>
    </location>
</feature>
<dbReference type="RefSeq" id="WP_344025467.1">
    <property type="nucleotide sequence ID" value="NZ_BAAABX010000042.1"/>
</dbReference>
<dbReference type="EMBL" id="BAAABX010000042">
    <property type="protein sequence ID" value="GAA0411809.1"/>
    <property type="molecule type" value="Genomic_DNA"/>
</dbReference>
<gene>
    <name evidence="2" type="ORF">GCM10010357_36140</name>
</gene>
<feature type="compositionally biased region" description="Low complexity" evidence="1">
    <location>
        <begin position="1"/>
        <end position="13"/>
    </location>
</feature>
<proteinExistence type="predicted"/>
<evidence type="ECO:0000313" key="2">
    <source>
        <dbReference type="EMBL" id="GAA0411809.1"/>
    </source>
</evidence>
<comment type="caution">
    <text evidence="2">The sequence shown here is derived from an EMBL/GenBank/DDBJ whole genome shotgun (WGS) entry which is preliminary data.</text>
</comment>
<keyword evidence="3" id="KW-1185">Reference proteome</keyword>
<feature type="region of interest" description="Disordered" evidence="1">
    <location>
        <begin position="1"/>
        <end position="20"/>
    </location>
</feature>
<reference evidence="2 3" key="1">
    <citation type="journal article" date="2019" name="Int. J. Syst. Evol. Microbiol.">
        <title>The Global Catalogue of Microorganisms (GCM) 10K type strain sequencing project: providing services to taxonomists for standard genome sequencing and annotation.</title>
        <authorList>
            <consortium name="The Broad Institute Genomics Platform"/>
            <consortium name="The Broad Institute Genome Sequencing Center for Infectious Disease"/>
            <person name="Wu L."/>
            <person name="Ma J."/>
        </authorList>
    </citation>
    <scope>NUCLEOTIDE SEQUENCE [LARGE SCALE GENOMIC DNA]</scope>
    <source>
        <strain evidence="2 3">JCM 4788</strain>
    </source>
</reference>